<keyword evidence="6" id="KW-0547">Nucleotide-binding</keyword>
<evidence type="ECO:0000256" key="2">
    <source>
        <dbReference type="ARBA" id="ARBA00022649"/>
    </source>
</evidence>
<evidence type="ECO:0000256" key="4">
    <source>
        <dbReference type="ARBA" id="ARBA00022695"/>
    </source>
</evidence>
<dbReference type="InterPro" id="IPR002934">
    <property type="entry name" value="Polymerase_NTP_transf_dom"/>
</dbReference>
<evidence type="ECO:0000259" key="10">
    <source>
        <dbReference type="Pfam" id="PF01909"/>
    </source>
</evidence>
<keyword evidence="3" id="KW-0808">Transferase</keyword>
<protein>
    <submittedName>
        <fullName evidence="11">Nucleotidyltransferase family protein</fullName>
    </submittedName>
</protein>
<dbReference type="Proteomes" id="UP001597277">
    <property type="component" value="Unassembled WGS sequence"/>
</dbReference>
<accession>A0ABW4L8V6</accession>
<dbReference type="PANTHER" id="PTHR33571">
    <property type="entry name" value="SSL8005 PROTEIN"/>
    <property type="match status" value="1"/>
</dbReference>
<keyword evidence="5" id="KW-0479">Metal-binding</keyword>
<evidence type="ECO:0000256" key="9">
    <source>
        <dbReference type="ARBA" id="ARBA00038276"/>
    </source>
</evidence>
<evidence type="ECO:0000256" key="8">
    <source>
        <dbReference type="ARBA" id="ARBA00022842"/>
    </source>
</evidence>
<evidence type="ECO:0000256" key="6">
    <source>
        <dbReference type="ARBA" id="ARBA00022741"/>
    </source>
</evidence>
<evidence type="ECO:0000256" key="3">
    <source>
        <dbReference type="ARBA" id="ARBA00022679"/>
    </source>
</evidence>
<comment type="caution">
    <text evidence="11">The sequence shown here is derived from an EMBL/GenBank/DDBJ whole genome shotgun (WGS) entry which is preliminary data.</text>
</comment>
<dbReference type="SUPFAM" id="SSF81301">
    <property type="entry name" value="Nucleotidyltransferase"/>
    <property type="match status" value="1"/>
</dbReference>
<comment type="cofactor">
    <cofactor evidence="1">
        <name>Mg(2+)</name>
        <dbReference type="ChEBI" id="CHEBI:18420"/>
    </cofactor>
</comment>
<keyword evidence="4" id="KW-0548">Nucleotidyltransferase</keyword>
<evidence type="ECO:0000256" key="5">
    <source>
        <dbReference type="ARBA" id="ARBA00022723"/>
    </source>
</evidence>
<comment type="similarity">
    <text evidence="9">Belongs to the MntA antitoxin family.</text>
</comment>
<dbReference type="Pfam" id="PF01909">
    <property type="entry name" value="NTP_transf_2"/>
    <property type="match status" value="1"/>
</dbReference>
<dbReference type="RefSeq" id="WP_388010392.1">
    <property type="nucleotide sequence ID" value="NZ_JBHUEE010000011.1"/>
</dbReference>
<evidence type="ECO:0000313" key="12">
    <source>
        <dbReference type="Proteomes" id="UP001597277"/>
    </source>
</evidence>
<evidence type="ECO:0000313" key="11">
    <source>
        <dbReference type="EMBL" id="MFD1719657.1"/>
    </source>
</evidence>
<reference evidence="12" key="1">
    <citation type="journal article" date="2019" name="Int. J. Syst. Evol. Microbiol.">
        <title>The Global Catalogue of Microorganisms (GCM) 10K type strain sequencing project: providing services to taxonomists for standard genome sequencing and annotation.</title>
        <authorList>
            <consortium name="The Broad Institute Genomics Platform"/>
            <consortium name="The Broad Institute Genome Sequencing Center for Infectious Disease"/>
            <person name="Wu L."/>
            <person name="Ma J."/>
        </authorList>
    </citation>
    <scope>NUCLEOTIDE SEQUENCE [LARGE SCALE GENOMIC DNA]</scope>
    <source>
        <strain evidence="12">JCM 17130</strain>
    </source>
</reference>
<dbReference type="CDD" id="cd05403">
    <property type="entry name" value="NT_KNTase_like"/>
    <property type="match status" value="1"/>
</dbReference>
<keyword evidence="8" id="KW-0460">Magnesium</keyword>
<proteinExistence type="inferred from homology"/>
<keyword evidence="7" id="KW-0067">ATP-binding</keyword>
<evidence type="ECO:0000256" key="7">
    <source>
        <dbReference type="ARBA" id="ARBA00022840"/>
    </source>
</evidence>
<keyword evidence="2" id="KW-1277">Toxin-antitoxin system</keyword>
<sequence length="112" mass="12106">MSGATPQSLALRELIDAHRDELTTAMRRYGATNPRLFGSVARGDATADSDIDILVDLDPTAGNILFRAGGLNEEFRRILGRDVDVFSAELLKRRVSETAITDTAALDQAAES</sequence>
<dbReference type="InterPro" id="IPR043519">
    <property type="entry name" value="NT_sf"/>
</dbReference>
<evidence type="ECO:0000256" key="1">
    <source>
        <dbReference type="ARBA" id="ARBA00001946"/>
    </source>
</evidence>
<organism evidence="11 12">
    <name type="scientific">Georgenia deserti</name>
    <dbReference type="NCBI Taxonomy" id="2093781"/>
    <lineage>
        <taxon>Bacteria</taxon>
        <taxon>Bacillati</taxon>
        <taxon>Actinomycetota</taxon>
        <taxon>Actinomycetes</taxon>
        <taxon>Micrococcales</taxon>
        <taxon>Bogoriellaceae</taxon>
        <taxon>Georgenia</taxon>
    </lineage>
</organism>
<dbReference type="PANTHER" id="PTHR33571:SF12">
    <property type="entry name" value="BSL3053 PROTEIN"/>
    <property type="match status" value="1"/>
</dbReference>
<feature type="domain" description="Polymerase nucleotidyl transferase" evidence="10">
    <location>
        <begin position="35"/>
        <end position="92"/>
    </location>
</feature>
<dbReference type="InterPro" id="IPR052038">
    <property type="entry name" value="Type-VII_TA_antitoxin"/>
</dbReference>
<keyword evidence="12" id="KW-1185">Reference proteome</keyword>
<dbReference type="Gene3D" id="3.30.460.10">
    <property type="entry name" value="Beta Polymerase, domain 2"/>
    <property type="match status" value="1"/>
</dbReference>
<name>A0ABW4L8V6_9MICO</name>
<dbReference type="EMBL" id="JBHUEE010000011">
    <property type="protein sequence ID" value="MFD1719657.1"/>
    <property type="molecule type" value="Genomic_DNA"/>
</dbReference>
<gene>
    <name evidence="11" type="ORF">ACFSE6_17565</name>
</gene>